<organism evidence="1 2">
    <name type="scientific">Actinoplanes lutulentus</name>
    <dbReference type="NCBI Taxonomy" id="1287878"/>
    <lineage>
        <taxon>Bacteria</taxon>
        <taxon>Bacillati</taxon>
        <taxon>Actinomycetota</taxon>
        <taxon>Actinomycetes</taxon>
        <taxon>Micromonosporales</taxon>
        <taxon>Micromonosporaceae</taxon>
        <taxon>Actinoplanes</taxon>
    </lineage>
</organism>
<dbReference type="Proteomes" id="UP000249341">
    <property type="component" value="Unassembled WGS sequence"/>
</dbReference>
<name>A0A327ZAN8_9ACTN</name>
<keyword evidence="2" id="KW-1185">Reference proteome</keyword>
<dbReference type="InterPro" id="IPR056510">
    <property type="entry name" value="WapI"/>
</dbReference>
<comment type="caution">
    <text evidence="1">The sequence shown here is derived from an EMBL/GenBank/DDBJ whole genome shotgun (WGS) entry which is preliminary data.</text>
</comment>
<sequence>MARTLAPVRRCRLRPASHRHATWTALRTTRYGGDFQSCGLLRWLAVLERLSDSDRGRSRTRWHRRQVASVRRRRRNALVGLGRENGSQWRTTPASAFHRFIATSSSAAMRARCAVGGLLCQTAQVHLSDTGGTHLELRVSGYQFPDAEDPGQRFSWHVIEGNAKAGGASWSFRYPALTCDETPRVSVWLRKIADRLPPANAPGTSTGNADTLTFTEPNLAFACTGSDHFLATIGIRRYRCIPTNPLTEYVRQPGSVGPPAVSQGVTDAGFNGGRSDRSARQLHPVARVCEWHRHHQRRARSFGKADGEGERRPAHCLAIGRFTTNPPAIRNAINSDPTRAFGAQRHRQLPIAATFGTLKVLGKPWVLLPTSAWQASRLGSVPRIMSVRDRA</sequence>
<dbReference type="AlphaFoldDB" id="A0A327ZAN8"/>
<evidence type="ECO:0000313" key="2">
    <source>
        <dbReference type="Proteomes" id="UP000249341"/>
    </source>
</evidence>
<protein>
    <submittedName>
        <fullName evidence="1">Uncharacterized protein</fullName>
    </submittedName>
</protein>
<reference evidence="1 2" key="1">
    <citation type="submission" date="2018-06" db="EMBL/GenBank/DDBJ databases">
        <title>Genomic Encyclopedia of Type Strains, Phase III (KMG-III): the genomes of soil and plant-associated and newly described type strains.</title>
        <authorList>
            <person name="Whitman W."/>
        </authorList>
    </citation>
    <scope>NUCLEOTIDE SEQUENCE [LARGE SCALE GENOMIC DNA]</scope>
    <source>
        <strain evidence="1 2">CGMCC 4.7090</strain>
    </source>
</reference>
<dbReference type="EMBL" id="QLMJ01000008">
    <property type="protein sequence ID" value="RAK36737.1"/>
    <property type="molecule type" value="Genomic_DNA"/>
</dbReference>
<dbReference type="Pfam" id="PF24716">
    <property type="entry name" value="WapI"/>
    <property type="match status" value="1"/>
</dbReference>
<proteinExistence type="predicted"/>
<accession>A0A327ZAN8</accession>
<gene>
    <name evidence="1" type="ORF">B0I29_108327</name>
</gene>
<evidence type="ECO:0000313" key="1">
    <source>
        <dbReference type="EMBL" id="RAK36737.1"/>
    </source>
</evidence>